<proteinExistence type="predicted"/>
<reference evidence="2" key="1">
    <citation type="submission" date="2021-02" db="EMBL/GenBank/DDBJ databases">
        <authorList>
            <person name="Dougan E. K."/>
            <person name="Rhodes N."/>
            <person name="Thang M."/>
            <person name="Chan C."/>
        </authorList>
    </citation>
    <scope>NUCLEOTIDE SEQUENCE</scope>
</reference>
<organism evidence="2 3">
    <name type="scientific">Symbiodinium pilosum</name>
    <name type="common">Dinoflagellate</name>
    <dbReference type="NCBI Taxonomy" id="2952"/>
    <lineage>
        <taxon>Eukaryota</taxon>
        <taxon>Sar</taxon>
        <taxon>Alveolata</taxon>
        <taxon>Dinophyceae</taxon>
        <taxon>Suessiales</taxon>
        <taxon>Symbiodiniaceae</taxon>
        <taxon>Symbiodinium</taxon>
    </lineage>
</organism>
<evidence type="ECO:0000313" key="3">
    <source>
        <dbReference type="Proteomes" id="UP000649617"/>
    </source>
</evidence>
<evidence type="ECO:0000256" key="1">
    <source>
        <dbReference type="SAM" id="MobiDB-lite"/>
    </source>
</evidence>
<accession>A0A812WBQ2</accession>
<dbReference type="EMBL" id="CAJNIZ010043720">
    <property type="protein sequence ID" value="CAE7666539.1"/>
    <property type="molecule type" value="Genomic_DNA"/>
</dbReference>
<sequence length="469" mass="50743">MSVEPFNIVVRNTFIDAVTEPEGIVVDDSPLNRTRSDPTGGYSKQVLNLDRIVPRAGIAEEEEEDEEAPIHDLPHPAFHRRPLEDEDEPLARTRSMGQPALANVGRTLSAASAGESLQRLLTGGGEDESFAAAMAGVPPWGLSMGLPQPPWTYPLQPPIAPPIPHAPIAPPMPSWSLDNLTARTASAHTAQTAAQTAAAAARLSAAQAALELEISAKAAEAAKVVASKTFAQASAEALAQVTQPCMHPSLAQRAQPLRQEWQDDGKAFMKSDQVQDVGLPLGSLIPQLDGRPPLGRRHSFHQETKGMGIVQPDFRQFTKVGYEGRLSVVSESQVHQDGLQRYLVQFTSGELSRADGVGFVFSQRLPCAKNIQRIVSIFVNQRGRICMRAFTELERASAFVKPLELGDCVEMAIDLTNQVCSFNIWECTDSGWPDLTGRPASSAELNFGARLLSLSQARTCAFLQAVLPH</sequence>
<dbReference type="OrthoDB" id="434755at2759"/>
<feature type="region of interest" description="Disordered" evidence="1">
    <location>
        <begin position="60"/>
        <end position="82"/>
    </location>
</feature>
<comment type="caution">
    <text evidence="2">The sequence shown here is derived from an EMBL/GenBank/DDBJ whole genome shotgun (WGS) entry which is preliminary data.</text>
</comment>
<keyword evidence="3" id="KW-1185">Reference proteome</keyword>
<dbReference type="Proteomes" id="UP000649617">
    <property type="component" value="Unassembled WGS sequence"/>
</dbReference>
<protein>
    <submittedName>
        <fullName evidence="2">Uncharacterized protein</fullName>
    </submittedName>
</protein>
<dbReference type="AlphaFoldDB" id="A0A812WBQ2"/>
<evidence type="ECO:0000313" key="2">
    <source>
        <dbReference type="EMBL" id="CAE7666539.1"/>
    </source>
</evidence>
<gene>
    <name evidence="2" type="ORF">SPIL2461_LOCUS18253</name>
</gene>
<name>A0A812WBQ2_SYMPI</name>